<comment type="caution">
    <text evidence="1">The sequence shown here is derived from an EMBL/GenBank/DDBJ whole genome shotgun (WGS) entry which is preliminary data.</text>
</comment>
<reference evidence="1" key="1">
    <citation type="submission" date="2020-07" db="EMBL/GenBank/DDBJ databases">
        <title>Multicomponent nature underlies the extraordinary mechanical properties of spider dragline silk.</title>
        <authorList>
            <person name="Kono N."/>
            <person name="Nakamura H."/>
            <person name="Mori M."/>
            <person name="Yoshida Y."/>
            <person name="Ohtoshi R."/>
            <person name="Malay A.D."/>
            <person name="Moran D.A.P."/>
            <person name="Tomita M."/>
            <person name="Numata K."/>
            <person name="Arakawa K."/>
        </authorList>
    </citation>
    <scope>NUCLEOTIDE SEQUENCE</scope>
</reference>
<name>A0A8X6GRX8_TRICU</name>
<dbReference type="Proteomes" id="UP000887116">
    <property type="component" value="Unassembled WGS sequence"/>
</dbReference>
<protein>
    <submittedName>
        <fullName evidence="1">Uncharacterized protein</fullName>
    </submittedName>
</protein>
<dbReference type="EMBL" id="BMAO01033287">
    <property type="protein sequence ID" value="GFQ88378.1"/>
    <property type="molecule type" value="Genomic_DNA"/>
</dbReference>
<sequence length="112" mass="13013">MIIGGLMIVVHYSVIEKLLLADKIRRLKTSLREDFCHLKLLKRWFDRASLLKETTEEIMGLHFKKSLPSKPPSQVREYLKWNTRCFTVAMCDDKNNLVDSLGFDLAAIVITF</sequence>
<dbReference type="AlphaFoldDB" id="A0A8X6GRX8"/>
<evidence type="ECO:0000313" key="2">
    <source>
        <dbReference type="Proteomes" id="UP000887116"/>
    </source>
</evidence>
<gene>
    <name evidence="1" type="ORF">TNCT_615491</name>
</gene>
<proteinExistence type="predicted"/>
<evidence type="ECO:0000313" key="1">
    <source>
        <dbReference type="EMBL" id="GFQ88378.1"/>
    </source>
</evidence>
<keyword evidence="2" id="KW-1185">Reference proteome</keyword>
<organism evidence="1 2">
    <name type="scientific">Trichonephila clavata</name>
    <name type="common">Joro spider</name>
    <name type="synonym">Nephila clavata</name>
    <dbReference type="NCBI Taxonomy" id="2740835"/>
    <lineage>
        <taxon>Eukaryota</taxon>
        <taxon>Metazoa</taxon>
        <taxon>Ecdysozoa</taxon>
        <taxon>Arthropoda</taxon>
        <taxon>Chelicerata</taxon>
        <taxon>Arachnida</taxon>
        <taxon>Araneae</taxon>
        <taxon>Araneomorphae</taxon>
        <taxon>Entelegynae</taxon>
        <taxon>Araneoidea</taxon>
        <taxon>Nephilidae</taxon>
        <taxon>Trichonephila</taxon>
    </lineage>
</organism>
<accession>A0A8X6GRX8</accession>
<dbReference type="OrthoDB" id="10391686at2759"/>